<comment type="caution">
    <text evidence="3">The sequence shown here is derived from an EMBL/GenBank/DDBJ whole genome shotgun (WGS) entry which is preliminary data.</text>
</comment>
<organism evidence="3 4">
    <name type="scientific">Stappia albiluteola</name>
    <dbReference type="NCBI Taxonomy" id="2758565"/>
    <lineage>
        <taxon>Bacteria</taxon>
        <taxon>Pseudomonadati</taxon>
        <taxon>Pseudomonadota</taxon>
        <taxon>Alphaproteobacteria</taxon>
        <taxon>Hyphomicrobiales</taxon>
        <taxon>Stappiaceae</taxon>
        <taxon>Stappia</taxon>
    </lineage>
</organism>
<keyword evidence="1" id="KW-0732">Signal</keyword>
<dbReference type="SMART" id="SM00867">
    <property type="entry name" value="YceI"/>
    <property type="match status" value="1"/>
</dbReference>
<reference evidence="3 4" key="1">
    <citation type="submission" date="2020-07" db="EMBL/GenBank/DDBJ databases">
        <title>Stappia sp., F7233, whole genome shotgun sequencing project.</title>
        <authorList>
            <person name="Jiang S."/>
            <person name="Liu Z.W."/>
            <person name="Du Z.J."/>
        </authorList>
    </citation>
    <scope>NUCLEOTIDE SEQUENCE [LARGE SCALE GENOMIC DNA]</scope>
    <source>
        <strain evidence="3 4">F7233</strain>
    </source>
</reference>
<feature type="domain" description="Lipid/polyisoprenoid-binding YceI-like" evidence="2">
    <location>
        <begin position="24"/>
        <end position="188"/>
    </location>
</feature>
<dbReference type="EMBL" id="JACFXV010000030">
    <property type="protein sequence ID" value="MBA5775818.1"/>
    <property type="molecule type" value="Genomic_DNA"/>
</dbReference>
<dbReference type="Gene3D" id="2.40.128.110">
    <property type="entry name" value="Lipid/polyisoprenoid-binding, YceI-like"/>
    <property type="match status" value="1"/>
</dbReference>
<dbReference type="SUPFAM" id="SSF101874">
    <property type="entry name" value="YceI-like"/>
    <property type="match status" value="1"/>
</dbReference>
<name>A0A839A9U3_9HYPH</name>
<dbReference type="RefSeq" id="WP_182161632.1">
    <property type="nucleotide sequence ID" value="NZ_JACFXV010000030.1"/>
</dbReference>
<dbReference type="Proteomes" id="UP000541109">
    <property type="component" value="Unassembled WGS sequence"/>
</dbReference>
<sequence>MIRFATAALLSALAVSPVLAEPIAYTLDKSHSNLAFSYNHLGYSTTSGRFADWNAELLIDEENPANSTVKMTIDVASLDTFWGERDTHFKSGDFFDVGKNPTASFVSTKVEKVGEKQLAVSGDLTIKGITKPVTLDVVVNTIGEHPLAKVPAVGLNASTVIKRSDFGMDLYVPYVGDEVTVTFSAEALKAQD</sequence>
<feature type="signal peptide" evidence="1">
    <location>
        <begin position="1"/>
        <end position="20"/>
    </location>
</feature>
<proteinExistence type="predicted"/>
<evidence type="ECO:0000256" key="1">
    <source>
        <dbReference type="SAM" id="SignalP"/>
    </source>
</evidence>
<dbReference type="AlphaFoldDB" id="A0A839A9U3"/>
<protein>
    <submittedName>
        <fullName evidence="3">YceI family protein</fullName>
    </submittedName>
</protein>
<accession>A0A839A9U3</accession>
<feature type="chain" id="PRO_5032489982" evidence="1">
    <location>
        <begin position="21"/>
        <end position="192"/>
    </location>
</feature>
<evidence type="ECO:0000313" key="3">
    <source>
        <dbReference type="EMBL" id="MBA5775818.1"/>
    </source>
</evidence>
<gene>
    <name evidence="3" type="ORF">H2509_01615</name>
</gene>
<dbReference type="Pfam" id="PF04264">
    <property type="entry name" value="YceI"/>
    <property type="match status" value="1"/>
</dbReference>
<evidence type="ECO:0000259" key="2">
    <source>
        <dbReference type="SMART" id="SM00867"/>
    </source>
</evidence>
<keyword evidence="4" id="KW-1185">Reference proteome</keyword>
<dbReference type="InterPro" id="IPR036761">
    <property type="entry name" value="TTHA0802/YceI-like_sf"/>
</dbReference>
<evidence type="ECO:0000313" key="4">
    <source>
        <dbReference type="Proteomes" id="UP000541109"/>
    </source>
</evidence>
<dbReference type="InterPro" id="IPR007372">
    <property type="entry name" value="Lipid/polyisoprenoid-bd_YceI"/>
</dbReference>
<dbReference type="PANTHER" id="PTHR34406:SF1">
    <property type="entry name" value="PROTEIN YCEI"/>
    <property type="match status" value="1"/>
</dbReference>
<dbReference type="PANTHER" id="PTHR34406">
    <property type="entry name" value="PROTEIN YCEI"/>
    <property type="match status" value="1"/>
</dbReference>